<gene>
    <name evidence="2" type="ORF">E2C01_066407</name>
</gene>
<accession>A0A5B7HPN9</accession>
<reference evidence="2 3" key="1">
    <citation type="submission" date="2019-05" db="EMBL/GenBank/DDBJ databases">
        <title>Another draft genome of Portunus trituberculatus and its Hox gene families provides insights of decapod evolution.</title>
        <authorList>
            <person name="Jeong J.-H."/>
            <person name="Song I."/>
            <person name="Kim S."/>
            <person name="Choi T."/>
            <person name="Kim D."/>
            <person name="Ryu S."/>
            <person name="Kim W."/>
        </authorList>
    </citation>
    <scope>NUCLEOTIDE SEQUENCE [LARGE SCALE GENOMIC DNA]</scope>
    <source>
        <tissue evidence="2">Muscle</tissue>
    </source>
</reference>
<evidence type="ECO:0000256" key="1">
    <source>
        <dbReference type="SAM" id="MobiDB-lite"/>
    </source>
</evidence>
<comment type="caution">
    <text evidence="2">The sequence shown here is derived from an EMBL/GenBank/DDBJ whole genome shotgun (WGS) entry which is preliminary data.</text>
</comment>
<dbReference type="EMBL" id="VSRR010034176">
    <property type="protein sequence ID" value="MPC72113.1"/>
    <property type="molecule type" value="Genomic_DNA"/>
</dbReference>
<evidence type="ECO:0000313" key="2">
    <source>
        <dbReference type="EMBL" id="MPC72113.1"/>
    </source>
</evidence>
<feature type="region of interest" description="Disordered" evidence="1">
    <location>
        <begin position="12"/>
        <end position="32"/>
    </location>
</feature>
<sequence length="72" mass="8227">MSWLSAAWIGGRLGRRAGGHGGRASGYTGRSPHSMFHLQHHSRHYSRVPRYTHVLFQLIMLPSGLFHVHYFT</sequence>
<dbReference type="AlphaFoldDB" id="A0A5B7HPN9"/>
<protein>
    <submittedName>
        <fullName evidence="2">Uncharacterized protein</fullName>
    </submittedName>
</protein>
<evidence type="ECO:0000313" key="3">
    <source>
        <dbReference type="Proteomes" id="UP000324222"/>
    </source>
</evidence>
<organism evidence="2 3">
    <name type="scientific">Portunus trituberculatus</name>
    <name type="common">Swimming crab</name>
    <name type="synonym">Neptunus trituberculatus</name>
    <dbReference type="NCBI Taxonomy" id="210409"/>
    <lineage>
        <taxon>Eukaryota</taxon>
        <taxon>Metazoa</taxon>
        <taxon>Ecdysozoa</taxon>
        <taxon>Arthropoda</taxon>
        <taxon>Crustacea</taxon>
        <taxon>Multicrustacea</taxon>
        <taxon>Malacostraca</taxon>
        <taxon>Eumalacostraca</taxon>
        <taxon>Eucarida</taxon>
        <taxon>Decapoda</taxon>
        <taxon>Pleocyemata</taxon>
        <taxon>Brachyura</taxon>
        <taxon>Eubrachyura</taxon>
        <taxon>Portunoidea</taxon>
        <taxon>Portunidae</taxon>
        <taxon>Portuninae</taxon>
        <taxon>Portunus</taxon>
    </lineage>
</organism>
<keyword evidence="3" id="KW-1185">Reference proteome</keyword>
<proteinExistence type="predicted"/>
<name>A0A5B7HPN9_PORTR</name>
<dbReference type="Proteomes" id="UP000324222">
    <property type="component" value="Unassembled WGS sequence"/>
</dbReference>